<evidence type="ECO:0000259" key="3">
    <source>
        <dbReference type="Pfam" id="PF21516"/>
    </source>
</evidence>
<proteinExistence type="predicted"/>
<dbReference type="Pfam" id="PF21516">
    <property type="entry name" value="YqeH-like_C"/>
    <property type="match status" value="1"/>
</dbReference>
<protein>
    <submittedName>
        <fullName evidence="5">Nitric oxide-associated protein 1 isoform X1</fullName>
    </submittedName>
</protein>
<feature type="domain" description="NOA1/YqeH-like C-terminal" evidence="3">
    <location>
        <begin position="641"/>
        <end position="740"/>
    </location>
</feature>
<evidence type="ECO:0000313" key="4">
    <source>
        <dbReference type="Proteomes" id="UP000694920"/>
    </source>
</evidence>
<feature type="region of interest" description="Disordered" evidence="1">
    <location>
        <begin position="127"/>
        <end position="146"/>
    </location>
</feature>
<dbReference type="KEGG" id="ccin:107263565"/>
<name>A0AAJ7BHQ9_CEPCN</name>
<dbReference type="PANTHER" id="PTHR46406">
    <property type="entry name" value="NITRIC OXIDE-ASSOCIATED PROTEIN 1"/>
    <property type="match status" value="1"/>
</dbReference>
<dbReference type="GO" id="GO:0005525">
    <property type="term" value="F:GTP binding"/>
    <property type="evidence" value="ECO:0007669"/>
    <property type="project" value="InterPro"/>
</dbReference>
<gene>
    <name evidence="5" type="primary">LOC107263565</name>
</gene>
<dbReference type="CDD" id="cd01855">
    <property type="entry name" value="YqeH"/>
    <property type="match status" value="1"/>
</dbReference>
<accession>A0AAJ7BHQ9</accession>
<evidence type="ECO:0000259" key="2">
    <source>
        <dbReference type="Pfam" id="PF01926"/>
    </source>
</evidence>
<dbReference type="InterPro" id="IPR052807">
    <property type="entry name" value="Mito_transl_resp_regulator"/>
</dbReference>
<dbReference type="AlphaFoldDB" id="A0AAJ7BHQ9"/>
<dbReference type="PANTHER" id="PTHR46406:SF1">
    <property type="entry name" value="NITRIC OXIDE-ASSOCIATED PROTEIN 1"/>
    <property type="match status" value="1"/>
</dbReference>
<feature type="domain" description="G" evidence="2">
    <location>
        <begin position="434"/>
        <end position="485"/>
    </location>
</feature>
<dbReference type="SUPFAM" id="SSF52540">
    <property type="entry name" value="P-loop containing nucleoside triphosphate hydrolases"/>
    <property type="match status" value="1"/>
</dbReference>
<dbReference type="InterPro" id="IPR006073">
    <property type="entry name" value="GTP-bd"/>
</dbReference>
<dbReference type="Gene3D" id="3.40.50.300">
    <property type="entry name" value="P-loop containing nucleotide triphosphate hydrolases"/>
    <property type="match status" value="1"/>
</dbReference>
<dbReference type="GeneID" id="107263565"/>
<organism evidence="4 5">
    <name type="scientific">Cephus cinctus</name>
    <name type="common">Wheat stem sawfly</name>
    <dbReference type="NCBI Taxonomy" id="211228"/>
    <lineage>
        <taxon>Eukaryota</taxon>
        <taxon>Metazoa</taxon>
        <taxon>Ecdysozoa</taxon>
        <taxon>Arthropoda</taxon>
        <taxon>Hexapoda</taxon>
        <taxon>Insecta</taxon>
        <taxon>Pterygota</taxon>
        <taxon>Neoptera</taxon>
        <taxon>Endopterygota</taxon>
        <taxon>Hymenoptera</taxon>
        <taxon>Cephoidea</taxon>
        <taxon>Cephidae</taxon>
        <taxon>Cephus</taxon>
    </lineage>
</organism>
<dbReference type="RefSeq" id="XP_015586382.1">
    <property type="nucleotide sequence ID" value="XM_015730896.2"/>
</dbReference>
<dbReference type="InterPro" id="IPR027417">
    <property type="entry name" value="P-loop_NTPase"/>
</dbReference>
<dbReference type="Pfam" id="PF01926">
    <property type="entry name" value="MMR_HSR1"/>
    <property type="match status" value="1"/>
</dbReference>
<sequence length="771" mass="88090">MLSAGNVSYSTTHYMTICKYCKTLKQRALMLGYVKNTQIIPNSLYSTTQQLDARHKLPEIDPKVEALRSKLLYSDYFEKRKLKFGYANNKRIENMRMMRKKMRTWHELINTPAYSIALKYLTNEEKNHEDKNHEHLTEEEHLEENKGTAPIQMPYSNVAKSQIISDQDEFENPLPLNERYRILYEKYLQAKNTESLGQMELNFDDYLVQSSEENDTTALSTDDVSQIPANWMVDYEFYNDENENNSYSSYYGTPKPDVGTSSIPCGGCGALLHCRDIAIPGYLPSELFVGRTNNELKTMICQRCHFMKNYNTALKVNVSPDQYPELLKKLKGKKMAVILMVDLMDFPCSVWPDIMSIVGKHVPVFIVGNKVDLLPQDSSDFFVHVKKCLSKSLEESGIGKANIKDILLVSAKTGYGIEELINKLHNKWEYRGDVYLIGCTNVGKSSLFNALIQSDYCKVQAVDLVQRATTAPWPGTTLNLLKFPILNPQNWRLLLRTRRLISETSQKNDEAVLRKDKFLQTGKIRYATLEGKVGQTFSKKPRITNYTGRYIANVDTQSTHKFGLDEKHPEFKSGHWCFDTPGVIQHDQFLHLLSTDELMLTLPKEIISPRSFVLHLGDTLFLAGLGRLDLIETSGDFIRCTVFASNELPITMCRTEDANEIYEKLLHTEALAVPTNNPERLKLWPKLESKVFEAIGITLKESAADVVLSSAGWISVTPDENEKITVRAWTPEGRGIYLRTPALLRKSVTLRGPRVKKSRAYKRGKQVYCRI</sequence>
<keyword evidence="4" id="KW-1185">Reference proteome</keyword>
<reference evidence="5" key="1">
    <citation type="submission" date="2025-08" db="UniProtKB">
        <authorList>
            <consortium name="RefSeq"/>
        </authorList>
    </citation>
    <scope>IDENTIFICATION</scope>
</reference>
<evidence type="ECO:0000313" key="5">
    <source>
        <dbReference type="RefSeq" id="XP_015586382.1"/>
    </source>
</evidence>
<dbReference type="Proteomes" id="UP000694920">
    <property type="component" value="Unplaced"/>
</dbReference>
<evidence type="ECO:0000256" key="1">
    <source>
        <dbReference type="SAM" id="MobiDB-lite"/>
    </source>
</evidence>
<dbReference type="InterPro" id="IPR048422">
    <property type="entry name" value="NOA1/YqeH-like_C"/>
</dbReference>